<proteinExistence type="predicted"/>
<comment type="caution">
    <text evidence="2">The sequence shown here is derived from an EMBL/GenBank/DDBJ whole genome shotgun (WGS) entry which is preliminary data.</text>
</comment>
<dbReference type="AlphaFoldDB" id="A0AAE1U1L4"/>
<feature type="compositionally biased region" description="Basic and acidic residues" evidence="1">
    <location>
        <begin position="111"/>
        <end position="130"/>
    </location>
</feature>
<keyword evidence="3" id="KW-1185">Reference proteome</keyword>
<evidence type="ECO:0000256" key="1">
    <source>
        <dbReference type="SAM" id="MobiDB-lite"/>
    </source>
</evidence>
<sequence>MDERRKERREDEKEVRERERREERREGKKEVREGESREERREEGERREERREDEKEVREGEARQRDCQPCTLISQGIDRGRTGRAKTITTDRKSFSRKSLAVYSGMQHLRPARENQHPSGGHDGRRETGV</sequence>
<gene>
    <name evidence="2" type="ORF">Pmani_025003</name>
</gene>
<dbReference type="EMBL" id="JAWZYT010002639">
    <property type="protein sequence ID" value="KAK4302944.1"/>
    <property type="molecule type" value="Genomic_DNA"/>
</dbReference>
<evidence type="ECO:0000313" key="2">
    <source>
        <dbReference type="EMBL" id="KAK4302944.1"/>
    </source>
</evidence>
<protein>
    <submittedName>
        <fullName evidence="2">Uncharacterized protein</fullName>
    </submittedName>
</protein>
<evidence type="ECO:0000313" key="3">
    <source>
        <dbReference type="Proteomes" id="UP001292094"/>
    </source>
</evidence>
<feature type="compositionally biased region" description="Basic and acidic residues" evidence="1">
    <location>
        <begin position="1"/>
        <end position="66"/>
    </location>
</feature>
<organism evidence="2 3">
    <name type="scientific">Petrolisthes manimaculis</name>
    <dbReference type="NCBI Taxonomy" id="1843537"/>
    <lineage>
        <taxon>Eukaryota</taxon>
        <taxon>Metazoa</taxon>
        <taxon>Ecdysozoa</taxon>
        <taxon>Arthropoda</taxon>
        <taxon>Crustacea</taxon>
        <taxon>Multicrustacea</taxon>
        <taxon>Malacostraca</taxon>
        <taxon>Eumalacostraca</taxon>
        <taxon>Eucarida</taxon>
        <taxon>Decapoda</taxon>
        <taxon>Pleocyemata</taxon>
        <taxon>Anomura</taxon>
        <taxon>Galatheoidea</taxon>
        <taxon>Porcellanidae</taxon>
        <taxon>Petrolisthes</taxon>
    </lineage>
</organism>
<reference evidence="2" key="1">
    <citation type="submission" date="2023-11" db="EMBL/GenBank/DDBJ databases">
        <title>Genome assemblies of two species of porcelain crab, Petrolisthes cinctipes and Petrolisthes manimaculis (Anomura: Porcellanidae).</title>
        <authorList>
            <person name="Angst P."/>
        </authorList>
    </citation>
    <scope>NUCLEOTIDE SEQUENCE</scope>
    <source>
        <strain evidence="2">PB745_02</strain>
        <tissue evidence="2">Gill</tissue>
    </source>
</reference>
<dbReference type="Proteomes" id="UP001292094">
    <property type="component" value="Unassembled WGS sequence"/>
</dbReference>
<feature type="region of interest" description="Disordered" evidence="1">
    <location>
        <begin position="1"/>
        <end position="130"/>
    </location>
</feature>
<name>A0AAE1U1L4_9EUCA</name>
<accession>A0AAE1U1L4</accession>